<protein>
    <submittedName>
        <fullName evidence="6">GntR family transcriptional regulator</fullName>
    </submittedName>
</protein>
<dbReference type="OrthoDB" id="3194402at2"/>
<name>A0A2P8I0D9_SACCR</name>
<dbReference type="GO" id="GO:0045892">
    <property type="term" value="P:negative regulation of DNA-templated transcription"/>
    <property type="evidence" value="ECO:0007669"/>
    <property type="project" value="TreeGrafter"/>
</dbReference>
<comment type="caution">
    <text evidence="6">The sequence shown here is derived from an EMBL/GenBank/DDBJ whole genome shotgun (WGS) entry which is preliminary data.</text>
</comment>
<dbReference type="Pfam" id="PF07702">
    <property type="entry name" value="UTRA"/>
    <property type="match status" value="1"/>
</dbReference>
<feature type="region of interest" description="Disordered" evidence="4">
    <location>
        <begin position="1"/>
        <end position="30"/>
    </location>
</feature>
<evidence type="ECO:0000256" key="4">
    <source>
        <dbReference type="SAM" id="MobiDB-lite"/>
    </source>
</evidence>
<dbReference type="InterPro" id="IPR028978">
    <property type="entry name" value="Chorismate_lyase_/UTRA_dom_sf"/>
</dbReference>
<evidence type="ECO:0000256" key="2">
    <source>
        <dbReference type="ARBA" id="ARBA00023125"/>
    </source>
</evidence>
<dbReference type="GO" id="GO:0003677">
    <property type="term" value="F:DNA binding"/>
    <property type="evidence" value="ECO:0007669"/>
    <property type="project" value="UniProtKB-KW"/>
</dbReference>
<dbReference type="SUPFAM" id="SSF64288">
    <property type="entry name" value="Chorismate lyase-like"/>
    <property type="match status" value="1"/>
</dbReference>
<dbReference type="SMART" id="SM00345">
    <property type="entry name" value="HTH_GNTR"/>
    <property type="match status" value="1"/>
</dbReference>
<feature type="domain" description="HTH gntR-type" evidence="5">
    <location>
        <begin position="31"/>
        <end position="98"/>
    </location>
</feature>
<reference evidence="6 7" key="1">
    <citation type="submission" date="2018-03" db="EMBL/GenBank/DDBJ databases">
        <title>Genomic Encyclopedia of Type Strains, Phase III (KMG-III): the genomes of soil and plant-associated and newly described type strains.</title>
        <authorList>
            <person name="Whitman W."/>
        </authorList>
    </citation>
    <scope>NUCLEOTIDE SEQUENCE [LARGE SCALE GENOMIC DNA]</scope>
    <source>
        <strain evidence="6 7">CGMCC 4.7097</strain>
    </source>
</reference>
<keyword evidence="2" id="KW-0238">DNA-binding</keyword>
<dbReference type="InterPro" id="IPR036390">
    <property type="entry name" value="WH_DNA-bd_sf"/>
</dbReference>
<dbReference type="InterPro" id="IPR000524">
    <property type="entry name" value="Tscrpt_reg_HTH_GntR"/>
</dbReference>
<feature type="compositionally biased region" description="Basic and acidic residues" evidence="4">
    <location>
        <begin position="1"/>
        <end position="13"/>
    </location>
</feature>
<dbReference type="Pfam" id="PF00392">
    <property type="entry name" value="GntR"/>
    <property type="match status" value="1"/>
</dbReference>
<dbReference type="PANTHER" id="PTHR44846">
    <property type="entry name" value="MANNOSYL-D-GLYCERATE TRANSPORT/METABOLISM SYSTEM REPRESSOR MNGR-RELATED"/>
    <property type="match status" value="1"/>
</dbReference>
<dbReference type="PROSITE" id="PS50949">
    <property type="entry name" value="HTH_GNTR"/>
    <property type="match status" value="1"/>
</dbReference>
<organism evidence="6 7">
    <name type="scientific">Saccharothrix carnea</name>
    <dbReference type="NCBI Taxonomy" id="1280637"/>
    <lineage>
        <taxon>Bacteria</taxon>
        <taxon>Bacillati</taxon>
        <taxon>Actinomycetota</taxon>
        <taxon>Actinomycetes</taxon>
        <taxon>Pseudonocardiales</taxon>
        <taxon>Pseudonocardiaceae</taxon>
        <taxon>Saccharothrix</taxon>
    </lineage>
</organism>
<dbReference type="InterPro" id="IPR036388">
    <property type="entry name" value="WH-like_DNA-bd_sf"/>
</dbReference>
<dbReference type="Gene3D" id="3.40.1410.10">
    <property type="entry name" value="Chorismate lyase-like"/>
    <property type="match status" value="1"/>
</dbReference>
<keyword evidence="3" id="KW-0804">Transcription</keyword>
<evidence type="ECO:0000313" key="7">
    <source>
        <dbReference type="Proteomes" id="UP000241118"/>
    </source>
</evidence>
<evidence type="ECO:0000256" key="3">
    <source>
        <dbReference type="ARBA" id="ARBA00023163"/>
    </source>
</evidence>
<gene>
    <name evidence="6" type="ORF">B0I31_117116</name>
</gene>
<evidence type="ECO:0000256" key="1">
    <source>
        <dbReference type="ARBA" id="ARBA00023015"/>
    </source>
</evidence>
<evidence type="ECO:0000259" key="5">
    <source>
        <dbReference type="PROSITE" id="PS50949"/>
    </source>
</evidence>
<keyword evidence="7" id="KW-1185">Reference proteome</keyword>
<dbReference type="PRINTS" id="PR00035">
    <property type="entry name" value="HTHGNTR"/>
</dbReference>
<accession>A0A2P8I0D9</accession>
<sequence>MRSLQRKPEDGRRLCRVNSPRPNPTERRLRADRARQAADVIRQLVVQRAFPDGVLPDERFLATEFCASRNSIREALDLLREEGLIERVPGVSTVVLAQKYAHGLNQLMGLAETLHEHGEVGNDVRAAGLVRPPGPVAQRLRLAEGEQVVYVERLRRLNGLPLSLDLTYLPRDVGEPLLAEDLENRDIFSLIERTTGRRLGTAEVTVEAVNADLHSAAVLEVPRGSALLVVERLSHLADGRPVDLEFIRMRGDRLTMRAELRRTQAGEER</sequence>
<proteinExistence type="predicted"/>
<dbReference type="Proteomes" id="UP000241118">
    <property type="component" value="Unassembled WGS sequence"/>
</dbReference>
<dbReference type="InterPro" id="IPR011663">
    <property type="entry name" value="UTRA"/>
</dbReference>
<dbReference type="InterPro" id="IPR050679">
    <property type="entry name" value="Bact_HTH_transcr_reg"/>
</dbReference>
<dbReference type="Gene3D" id="1.10.10.10">
    <property type="entry name" value="Winged helix-like DNA-binding domain superfamily/Winged helix DNA-binding domain"/>
    <property type="match status" value="1"/>
</dbReference>
<keyword evidence="1" id="KW-0805">Transcription regulation</keyword>
<dbReference type="AlphaFoldDB" id="A0A2P8I0D9"/>
<dbReference type="SUPFAM" id="SSF46785">
    <property type="entry name" value="Winged helix' DNA-binding domain"/>
    <property type="match status" value="1"/>
</dbReference>
<evidence type="ECO:0000313" key="6">
    <source>
        <dbReference type="EMBL" id="PSL51913.1"/>
    </source>
</evidence>
<dbReference type="PANTHER" id="PTHR44846:SF17">
    <property type="entry name" value="GNTR-FAMILY TRANSCRIPTIONAL REGULATOR"/>
    <property type="match status" value="1"/>
</dbReference>
<dbReference type="GO" id="GO:0003700">
    <property type="term" value="F:DNA-binding transcription factor activity"/>
    <property type="evidence" value="ECO:0007669"/>
    <property type="project" value="InterPro"/>
</dbReference>
<dbReference type="EMBL" id="PYAX01000017">
    <property type="protein sequence ID" value="PSL51913.1"/>
    <property type="molecule type" value="Genomic_DNA"/>
</dbReference>
<dbReference type="SMART" id="SM00866">
    <property type="entry name" value="UTRA"/>
    <property type="match status" value="1"/>
</dbReference>